<reference evidence="1 2" key="1">
    <citation type="submission" date="2018-06" db="EMBL/GenBank/DDBJ databases">
        <title>Genomic Encyclopedia of Archaeal and Bacterial Type Strains, Phase II (KMG-II): from individual species to whole genera.</title>
        <authorList>
            <person name="Goeker M."/>
        </authorList>
    </citation>
    <scope>NUCLEOTIDE SEQUENCE [LARGE SCALE GENOMIC DNA]</scope>
    <source>
        <strain evidence="1 2">DSM 23446</strain>
    </source>
</reference>
<proteinExistence type="predicted"/>
<dbReference type="EMBL" id="QLLK01000013">
    <property type="protein sequence ID" value="RAI85570.1"/>
    <property type="molecule type" value="Genomic_DNA"/>
</dbReference>
<dbReference type="AlphaFoldDB" id="A0A327P011"/>
<dbReference type="RefSeq" id="WP_111612972.1">
    <property type="nucleotide sequence ID" value="NZ_QLLK01000013.1"/>
</dbReference>
<keyword evidence="2" id="KW-1185">Reference proteome</keyword>
<dbReference type="OrthoDB" id="824354at2"/>
<accession>A0A327P011</accession>
<evidence type="ECO:0000313" key="2">
    <source>
        <dbReference type="Proteomes" id="UP000249610"/>
    </source>
</evidence>
<comment type="caution">
    <text evidence="1">The sequence shown here is derived from an EMBL/GenBank/DDBJ whole genome shotgun (WGS) entry which is preliminary data.</text>
</comment>
<name>A0A327P011_9BACT</name>
<dbReference type="Proteomes" id="UP000249610">
    <property type="component" value="Unassembled WGS sequence"/>
</dbReference>
<organism evidence="1 2">
    <name type="scientific">Algoriphagus yeomjeoni</name>
    <dbReference type="NCBI Taxonomy" id="291403"/>
    <lineage>
        <taxon>Bacteria</taxon>
        <taxon>Pseudomonadati</taxon>
        <taxon>Bacteroidota</taxon>
        <taxon>Cytophagia</taxon>
        <taxon>Cytophagales</taxon>
        <taxon>Cyclobacteriaceae</taxon>
        <taxon>Algoriphagus</taxon>
    </lineage>
</organism>
<evidence type="ECO:0000313" key="1">
    <source>
        <dbReference type="EMBL" id="RAI85570.1"/>
    </source>
</evidence>
<gene>
    <name evidence="1" type="ORF">LV83_03650</name>
</gene>
<sequence>MEKNPDKTRPISYEEAAILISNIEKNKNSLGNHPVLNNNAGGTFRADSIEHWVFDDEVKGLMCWYCLAGNDFFIAIEPLRITYEETDILNRRPIADQLLVPKKLLKENLYNRDDLPTELPRFKDGVAARQRTQTREIVNTWIGNYKTFMEANGFPQYSPYSFFVGMDGPTNYLRDFFQKKNPRNLRYFFSYDPNDAPYSIRVILAPVNQLGRNIHFRTGKLKSFDDVLQYSWPPKT</sequence>
<protein>
    <submittedName>
        <fullName evidence="1">Uncharacterized protein</fullName>
    </submittedName>
</protein>